<name>A0A915J5F4_ROMCU</name>
<protein>
    <submittedName>
        <fullName evidence="2">Uncharacterized protein</fullName>
    </submittedName>
</protein>
<dbReference type="WBParaSite" id="nRc.2.0.1.t21375-RA">
    <property type="protein sequence ID" value="nRc.2.0.1.t21375-RA"/>
    <property type="gene ID" value="nRc.2.0.1.g21375"/>
</dbReference>
<accession>A0A915J5F4</accession>
<dbReference type="AlphaFoldDB" id="A0A915J5F4"/>
<organism evidence="1 2">
    <name type="scientific">Romanomermis culicivorax</name>
    <name type="common">Nematode worm</name>
    <dbReference type="NCBI Taxonomy" id="13658"/>
    <lineage>
        <taxon>Eukaryota</taxon>
        <taxon>Metazoa</taxon>
        <taxon>Ecdysozoa</taxon>
        <taxon>Nematoda</taxon>
        <taxon>Enoplea</taxon>
        <taxon>Dorylaimia</taxon>
        <taxon>Mermithida</taxon>
        <taxon>Mermithoidea</taxon>
        <taxon>Mermithidae</taxon>
        <taxon>Romanomermis</taxon>
    </lineage>
</organism>
<sequence length="85" mass="9963">MGFDVVNIFLDSPFGRNYGDYASHVPASKNFQNYFHEAFEFNLRYEKNQKVGKVDVERRAQEIKMTEKVCSCDIKDVGKLTTRYK</sequence>
<evidence type="ECO:0000313" key="1">
    <source>
        <dbReference type="Proteomes" id="UP000887565"/>
    </source>
</evidence>
<keyword evidence="1" id="KW-1185">Reference proteome</keyword>
<dbReference type="Proteomes" id="UP000887565">
    <property type="component" value="Unplaced"/>
</dbReference>
<evidence type="ECO:0000313" key="2">
    <source>
        <dbReference type="WBParaSite" id="nRc.2.0.1.t21375-RA"/>
    </source>
</evidence>
<proteinExistence type="predicted"/>
<reference evidence="2" key="1">
    <citation type="submission" date="2022-11" db="UniProtKB">
        <authorList>
            <consortium name="WormBaseParasite"/>
        </authorList>
    </citation>
    <scope>IDENTIFICATION</scope>
</reference>